<keyword evidence="3 14" id="KW-1003">Cell membrane</keyword>
<accession>A0A1T1H0L6</accession>
<evidence type="ECO:0000256" key="13">
    <source>
        <dbReference type="ARBA" id="ARBA00023316"/>
    </source>
</evidence>
<keyword evidence="4 14" id="KW-0997">Cell inner membrane</keyword>
<sequence length="680" mass="75484">MKQHYPLKNVQQEKRIYRNRVVISIGIVSFFMLLLVARYAYLQIKSYETFSTAADQNRIRLQPLAPSRGYIYDRNGVLLADNYPVFSATMSRADVEDIDDTVERLTPLLELTDEDIERFKSRIKTSKKTERVSIKLNLNENDIARFSEVKYQFPGVNIETQMTRYYPHGELFAHVIGYVGRINDKELKTIDKDLYAGSNLIGKIGVEKSYEELLHGMPGNESVEADAFGNVLRHLGRKDPIRGNDLYLSLDYGLQMVASEQLADRRGAIVAIDPRTGEILALVSSPSFNPNLFVTGISSKDYSELRDSLDQPLYNRAVQGAYPPGSTIKPMFGLGGIHYGLVDWSTAISDPGYFTLPGDSHRFRDHKKTGHGSVNLHKAQVVSCDTYFYVLSYRMGIEKMNTWMRQFGFGEKTGVDLPSESTGLYPNPEWKLRTRKSNWLKGETISVSIGQGAFTATPLQLAMATAITANQGSHVTPHVLRESKGAKVHKVHNAPNGRIQFNGKPDDWIKMRDAMIDVVQTGTGRGIRTPMYQIAGKTGTAQVKSIAQGKRYNESLLTERQLDHGLFVGFAPAEKPEIAIAVVWENGRHGGSAAQIAKPMFDYWLLTRKKNPIRPASHQISGGLMTAGLKPSELPSGSNILSADPNASPTAQQNNSATQQPNTANTTPRAASAAHATDEE</sequence>
<keyword evidence="9 14" id="KW-0133">Cell shape</keyword>
<evidence type="ECO:0000256" key="3">
    <source>
        <dbReference type="ARBA" id="ARBA00022475"/>
    </source>
</evidence>
<dbReference type="InterPro" id="IPR017790">
    <property type="entry name" value="Penicillin-binding_protein_2"/>
</dbReference>
<dbReference type="GO" id="GO:0008360">
    <property type="term" value="P:regulation of cell shape"/>
    <property type="evidence" value="ECO:0007669"/>
    <property type="project" value="UniProtKB-KW"/>
</dbReference>
<feature type="binding site" evidence="14">
    <location>
        <position position="371"/>
    </location>
    <ligand>
        <name>Zn(2+)</name>
        <dbReference type="ChEBI" id="CHEBI:29105"/>
    </ligand>
</feature>
<keyword evidence="5 14" id="KW-0121">Carboxypeptidase</keyword>
<dbReference type="UniPathway" id="UPA00219"/>
<comment type="subcellular location">
    <subcellularLocation>
        <location evidence="14">Cell inner membrane</location>
        <topology evidence="14">Single-pass membrane protein</topology>
    </subcellularLocation>
    <subcellularLocation>
        <location evidence="2">Cell membrane</location>
    </subcellularLocation>
    <subcellularLocation>
        <location evidence="1">Membrane</location>
        <topology evidence="1">Single-pass membrane protein</topology>
    </subcellularLocation>
</comment>
<keyword evidence="19" id="KW-1185">Reference proteome</keyword>
<keyword evidence="7 14" id="KW-0812">Transmembrane</keyword>
<protein>
    <recommendedName>
        <fullName evidence="14">Peptidoglycan D,D-transpeptidase MrdA</fullName>
        <ecNumber evidence="14">3.4.16.4</ecNumber>
    </recommendedName>
    <alternativeName>
        <fullName evidence="14">Penicillin-binding protein 2</fullName>
        <shortName evidence="14">PBP-2</shortName>
    </alternativeName>
</protein>
<evidence type="ECO:0000256" key="8">
    <source>
        <dbReference type="ARBA" id="ARBA00022801"/>
    </source>
</evidence>
<evidence type="ECO:0000256" key="7">
    <source>
        <dbReference type="ARBA" id="ARBA00022692"/>
    </source>
</evidence>
<keyword evidence="13 14" id="KW-0961">Cell wall biogenesis/degradation</keyword>
<comment type="pathway">
    <text evidence="14">Cell wall biogenesis; peptidoglycan biosynthesis.</text>
</comment>
<evidence type="ECO:0000256" key="14">
    <source>
        <dbReference type="HAMAP-Rule" id="MF_02081"/>
    </source>
</evidence>
<keyword evidence="8 14" id="KW-0378">Hydrolase</keyword>
<proteinExistence type="inferred from homology"/>
<dbReference type="EC" id="3.4.16.4" evidence="14"/>
<dbReference type="RefSeq" id="WP_078189869.1">
    <property type="nucleotide sequence ID" value="NZ_JAMCOZ010000007.1"/>
</dbReference>
<feature type="region of interest" description="Disordered" evidence="15">
    <location>
        <begin position="627"/>
        <end position="680"/>
    </location>
</feature>
<dbReference type="Pfam" id="PF03717">
    <property type="entry name" value="PBP_dimer"/>
    <property type="match status" value="1"/>
</dbReference>
<dbReference type="SUPFAM" id="SSF56519">
    <property type="entry name" value="Penicillin binding protein dimerisation domain"/>
    <property type="match status" value="1"/>
</dbReference>
<dbReference type="InterPro" id="IPR050515">
    <property type="entry name" value="Beta-lactam/transpept"/>
</dbReference>
<comment type="similarity">
    <text evidence="14">Belongs to the transpeptidase family. MrdA subfamily.</text>
</comment>
<feature type="binding site" evidence="14">
    <location>
        <position position="384"/>
    </location>
    <ligand>
        <name>Zn(2+)</name>
        <dbReference type="ChEBI" id="CHEBI:29105"/>
    </ligand>
</feature>
<dbReference type="GO" id="GO:0009002">
    <property type="term" value="F:serine-type D-Ala-D-Ala carboxypeptidase activity"/>
    <property type="evidence" value="ECO:0007669"/>
    <property type="project" value="UniProtKB-UniRule"/>
</dbReference>
<name>A0A1T1H0L6_9GAMM</name>
<dbReference type="EMBL" id="MVKX01000004">
    <property type="protein sequence ID" value="OOV83398.1"/>
    <property type="molecule type" value="Genomic_DNA"/>
</dbReference>
<organism evidence="18 19">
    <name type="scientific">Acinetobacter amyesii</name>
    <dbReference type="NCBI Taxonomy" id="2942470"/>
    <lineage>
        <taxon>Bacteria</taxon>
        <taxon>Pseudomonadati</taxon>
        <taxon>Pseudomonadota</taxon>
        <taxon>Gammaproteobacteria</taxon>
        <taxon>Moraxellales</taxon>
        <taxon>Moraxellaceae</taxon>
        <taxon>Acinetobacter</taxon>
    </lineage>
</organism>
<dbReference type="GO" id="GO:0009252">
    <property type="term" value="P:peptidoglycan biosynthetic process"/>
    <property type="evidence" value="ECO:0007669"/>
    <property type="project" value="UniProtKB-UniRule"/>
</dbReference>
<dbReference type="GO" id="GO:0008658">
    <property type="term" value="F:penicillin binding"/>
    <property type="evidence" value="ECO:0007669"/>
    <property type="project" value="UniProtKB-UniRule"/>
</dbReference>
<feature type="domain" description="Penicillin-binding protein dimerisation" evidence="17">
    <location>
        <begin position="65"/>
        <end position="234"/>
    </location>
</feature>
<dbReference type="InterPro" id="IPR001460">
    <property type="entry name" value="PCN-bd_Tpept"/>
</dbReference>
<dbReference type="Proteomes" id="UP000191160">
    <property type="component" value="Unassembled WGS sequence"/>
</dbReference>
<evidence type="ECO:0000256" key="10">
    <source>
        <dbReference type="ARBA" id="ARBA00022984"/>
    </source>
</evidence>
<comment type="function">
    <text evidence="14">Catalyzes cross-linking of the peptidoglycan cell wall.</text>
</comment>
<dbReference type="InterPro" id="IPR012338">
    <property type="entry name" value="Beta-lactam/transpept-like"/>
</dbReference>
<dbReference type="InterPro" id="IPR005311">
    <property type="entry name" value="PBP_dimer"/>
</dbReference>
<dbReference type="SUPFAM" id="SSF56601">
    <property type="entry name" value="beta-lactamase/transpeptidase-like"/>
    <property type="match status" value="1"/>
</dbReference>
<evidence type="ECO:0000256" key="11">
    <source>
        <dbReference type="ARBA" id="ARBA00022989"/>
    </source>
</evidence>
<comment type="caution">
    <text evidence="18">The sequence shown here is derived from an EMBL/GenBank/DDBJ whole genome shotgun (WGS) entry which is preliminary data.</text>
</comment>
<evidence type="ECO:0000259" key="17">
    <source>
        <dbReference type="Pfam" id="PF03717"/>
    </source>
</evidence>
<comment type="cofactor">
    <cofactor evidence="14">
        <name>Zn(2+)</name>
        <dbReference type="ChEBI" id="CHEBI:29105"/>
    </cofactor>
    <text evidence="14">Binds one Zn(2+) ion per subunit.</text>
</comment>
<evidence type="ECO:0000256" key="2">
    <source>
        <dbReference type="ARBA" id="ARBA00004236"/>
    </source>
</evidence>
<feature type="active site" description="Acyl-ester intermediate" evidence="14">
    <location>
        <position position="326"/>
    </location>
</feature>
<dbReference type="GO" id="GO:0071555">
    <property type="term" value="P:cell wall organization"/>
    <property type="evidence" value="ECO:0007669"/>
    <property type="project" value="UniProtKB-KW"/>
</dbReference>
<evidence type="ECO:0000313" key="19">
    <source>
        <dbReference type="Proteomes" id="UP000191160"/>
    </source>
</evidence>
<feature type="binding site" evidence="14">
    <location>
        <position position="365"/>
    </location>
    <ligand>
        <name>Zn(2+)</name>
        <dbReference type="ChEBI" id="CHEBI:29105"/>
    </ligand>
</feature>
<dbReference type="GO" id="GO:0071972">
    <property type="term" value="F:peptidoglycan L,D-transpeptidase activity"/>
    <property type="evidence" value="ECO:0007669"/>
    <property type="project" value="TreeGrafter"/>
</dbReference>
<reference evidence="18 19" key="1">
    <citation type="submission" date="2017-02" db="EMBL/GenBank/DDBJ databases">
        <title>Acinetobacter sp. ANC 4945, whole genome shotgun sequencing project.</title>
        <authorList>
            <person name="Radolfova-Krizova L."/>
            <person name="Al Atrouni A."/>
            <person name="Nemec A."/>
        </authorList>
    </citation>
    <scope>NUCLEOTIDE SEQUENCE [LARGE SCALE GENOMIC DNA]</scope>
    <source>
        <strain evidence="18 19">ANC 4945</strain>
    </source>
</reference>
<evidence type="ECO:0000256" key="15">
    <source>
        <dbReference type="SAM" id="MobiDB-lite"/>
    </source>
</evidence>
<keyword evidence="11 14" id="KW-1133">Transmembrane helix</keyword>
<dbReference type="Gene3D" id="3.90.1310.10">
    <property type="entry name" value="Penicillin-binding protein 2a (Domain 2)"/>
    <property type="match status" value="1"/>
</dbReference>
<evidence type="ECO:0000256" key="9">
    <source>
        <dbReference type="ARBA" id="ARBA00022960"/>
    </source>
</evidence>
<keyword evidence="10 14" id="KW-0573">Peptidoglycan synthesis</keyword>
<evidence type="ECO:0000313" key="18">
    <source>
        <dbReference type="EMBL" id="OOV83398.1"/>
    </source>
</evidence>
<dbReference type="GO" id="GO:0005886">
    <property type="term" value="C:plasma membrane"/>
    <property type="evidence" value="ECO:0007669"/>
    <property type="project" value="UniProtKB-SubCell"/>
</dbReference>
<keyword evidence="6 14" id="KW-0645">Protease</keyword>
<comment type="catalytic activity">
    <reaction evidence="14">
        <text>Preferential cleavage: (Ac)2-L-Lys-D-Ala-|-D-Ala. Also transpeptidation of peptidyl-alanyl moieties that are N-acyl substituents of D-alanine.</text>
        <dbReference type="EC" id="3.4.16.4"/>
    </reaction>
</comment>
<evidence type="ECO:0000256" key="1">
    <source>
        <dbReference type="ARBA" id="ARBA00004167"/>
    </source>
</evidence>
<dbReference type="PANTHER" id="PTHR30627:SF2">
    <property type="entry name" value="PEPTIDOGLYCAN D,D-TRANSPEPTIDASE MRDA"/>
    <property type="match status" value="1"/>
</dbReference>
<evidence type="ECO:0000256" key="6">
    <source>
        <dbReference type="ARBA" id="ARBA00022670"/>
    </source>
</evidence>
<dbReference type="InterPro" id="IPR036138">
    <property type="entry name" value="PBP_dimer_sf"/>
</dbReference>
<dbReference type="AlphaFoldDB" id="A0A1T1H0L6"/>
<dbReference type="NCBIfam" id="TIGR03423">
    <property type="entry name" value="pbp2_mrdA"/>
    <property type="match status" value="1"/>
</dbReference>
<dbReference type="GO" id="GO:0008270">
    <property type="term" value="F:zinc ion binding"/>
    <property type="evidence" value="ECO:0007669"/>
    <property type="project" value="UniProtKB-UniRule"/>
</dbReference>
<evidence type="ECO:0000256" key="12">
    <source>
        <dbReference type="ARBA" id="ARBA00023136"/>
    </source>
</evidence>
<evidence type="ECO:0000256" key="5">
    <source>
        <dbReference type="ARBA" id="ARBA00022645"/>
    </source>
</evidence>
<dbReference type="PANTHER" id="PTHR30627">
    <property type="entry name" value="PEPTIDOGLYCAN D,D-TRANSPEPTIDASE"/>
    <property type="match status" value="1"/>
</dbReference>
<feature type="domain" description="Penicillin-binding protein transpeptidase" evidence="16">
    <location>
        <begin position="267"/>
        <end position="600"/>
    </location>
</feature>
<keyword evidence="14" id="KW-0479">Metal-binding</keyword>
<dbReference type="Pfam" id="PF00905">
    <property type="entry name" value="Transpeptidase"/>
    <property type="match status" value="1"/>
</dbReference>
<dbReference type="Gene3D" id="3.30.1390.30">
    <property type="entry name" value="Penicillin-binding protein 2a, domain 3"/>
    <property type="match status" value="1"/>
</dbReference>
<keyword evidence="12 14" id="KW-0472">Membrane</keyword>
<evidence type="ECO:0000256" key="4">
    <source>
        <dbReference type="ARBA" id="ARBA00022519"/>
    </source>
</evidence>
<feature type="binding site" evidence="14">
    <location>
        <position position="350"/>
    </location>
    <ligand>
        <name>Zn(2+)</name>
        <dbReference type="ChEBI" id="CHEBI:29105"/>
    </ligand>
</feature>
<feature type="transmembrane region" description="Helical" evidence="14">
    <location>
        <begin position="21"/>
        <end position="41"/>
    </location>
</feature>
<keyword evidence="14" id="KW-0862">Zinc</keyword>
<dbReference type="FunFam" id="3.40.710.10:FF:000024">
    <property type="entry name" value="Penicillin-binding protein 2"/>
    <property type="match status" value="1"/>
</dbReference>
<dbReference type="Gene3D" id="3.40.710.10">
    <property type="entry name" value="DD-peptidase/beta-lactamase superfamily"/>
    <property type="match status" value="1"/>
</dbReference>
<gene>
    <name evidence="14" type="primary">mrdA</name>
    <name evidence="18" type="ORF">B1202_07050</name>
</gene>
<dbReference type="GO" id="GO:0006508">
    <property type="term" value="P:proteolysis"/>
    <property type="evidence" value="ECO:0007669"/>
    <property type="project" value="UniProtKB-KW"/>
</dbReference>
<evidence type="ECO:0000259" key="16">
    <source>
        <dbReference type="Pfam" id="PF00905"/>
    </source>
</evidence>
<dbReference type="HAMAP" id="MF_02081">
    <property type="entry name" value="MrdA_transpept"/>
    <property type="match status" value="1"/>
</dbReference>
<feature type="compositionally biased region" description="Polar residues" evidence="15">
    <location>
        <begin position="635"/>
        <end position="669"/>
    </location>
</feature>